<dbReference type="RefSeq" id="WP_052651651.1">
    <property type="nucleotide sequence ID" value="NZ_CCXS01000001.1"/>
</dbReference>
<evidence type="ECO:0000256" key="3">
    <source>
        <dbReference type="SAM" id="SignalP"/>
    </source>
</evidence>
<keyword evidence="7" id="KW-1185">Reference proteome</keyword>
<evidence type="ECO:0000259" key="5">
    <source>
        <dbReference type="Pfam" id="PF20990"/>
    </source>
</evidence>
<feature type="chain" id="PRO_5001940979" description="DUF2207 domain-containing protein" evidence="3">
    <location>
        <begin position="24"/>
        <end position="556"/>
    </location>
</feature>
<evidence type="ECO:0000256" key="2">
    <source>
        <dbReference type="SAM" id="Phobius"/>
    </source>
</evidence>
<feature type="domain" description="DUF2207" evidence="4">
    <location>
        <begin position="27"/>
        <end position="192"/>
    </location>
</feature>
<feature type="compositionally biased region" description="Gly residues" evidence="1">
    <location>
        <begin position="542"/>
        <end position="556"/>
    </location>
</feature>
<dbReference type="OrthoDB" id="5507254at2"/>
<evidence type="ECO:0000313" key="7">
    <source>
        <dbReference type="Proteomes" id="UP000043699"/>
    </source>
</evidence>
<evidence type="ECO:0008006" key="8">
    <source>
        <dbReference type="Google" id="ProtNLM"/>
    </source>
</evidence>
<keyword evidence="3" id="KW-0732">Signal</keyword>
<evidence type="ECO:0000313" key="6">
    <source>
        <dbReference type="EMBL" id="CEG22832.1"/>
    </source>
</evidence>
<feature type="region of interest" description="Disordered" evidence="1">
    <location>
        <begin position="533"/>
        <end position="556"/>
    </location>
</feature>
<dbReference type="STRING" id="1499687.BN1080_01767"/>
<proteinExistence type="predicted"/>
<keyword evidence="2" id="KW-1133">Transmembrane helix</keyword>
<keyword evidence="2" id="KW-0812">Transmembrane</keyword>
<feature type="transmembrane region" description="Helical" evidence="2">
    <location>
        <begin position="239"/>
        <end position="259"/>
    </location>
</feature>
<organism evidence="6 7">
    <name type="scientific">Planococcus massiliensis</name>
    <dbReference type="NCBI Taxonomy" id="1499687"/>
    <lineage>
        <taxon>Bacteria</taxon>
        <taxon>Bacillati</taxon>
        <taxon>Bacillota</taxon>
        <taxon>Bacilli</taxon>
        <taxon>Bacillales</taxon>
        <taxon>Caryophanaceae</taxon>
        <taxon>Planococcus</taxon>
    </lineage>
</organism>
<gene>
    <name evidence="6" type="ORF">BN1080_01767</name>
</gene>
<dbReference type="EMBL" id="CCXS01000001">
    <property type="protein sequence ID" value="CEG22832.1"/>
    <property type="molecule type" value="Genomic_DNA"/>
</dbReference>
<reference evidence="6 7" key="1">
    <citation type="submission" date="2014-09" db="EMBL/GenBank/DDBJ databases">
        <authorList>
            <person name="Urmite Genomes Urmite Genomes"/>
        </authorList>
    </citation>
    <scope>NUCLEOTIDE SEQUENCE [LARGE SCALE GENOMIC DNA]</scope>
    <source>
        <strain evidence="6 7">ES2</strain>
    </source>
</reference>
<dbReference type="InterPro" id="IPR048389">
    <property type="entry name" value="YciQ-like_C"/>
</dbReference>
<keyword evidence="2" id="KW-0472">Membrane</keyword>
<sequence length="556" mass="60604">MQMKKVMPLLLILMLLLPVTVFAVDFEIDEATIDARLMEDGTVAVEEQFTYEFDGDFEGITRELKPKTGTEITGFTAHENKKKLKVEKEKSLYKIYRSGDDETITVTLNYVIEGAIEKFDDGTEFYWPFFDDRNESDYEQMTIAVHPPAPTDEVLFLGYDEAFEKGIASDEGSVVFKLGKVPEGSNGDIRVIYDAQLFPGAASTDGTVKEQLLADREQQEAEAAAFAANQNTASTIGKIALPALGLILAGILFSAYWRARKKKAAIEVRKDGFSVPDEKLSLPAAVYFTHSPYLTPDAMAAALLELVRKEIVKQLSEDQFELTGKKASLPHEQTLIDLLFHKIGDGQTFQLSEVEAYSKKELNHSAYNDAVAKWNREVADEVKGRHFKEKVPALRGMVASIAATSAGLAIYTGIYELYPLMALSILVALTAASFALFYSPITAEGHTVKAQWKEMQTAMQNLPASKWQALDADDRLRAYAYLLAVDGKQLDKKSRSFSAAGQYAEETDSSLYFNPILLSGVFVAASSNTSVSASSGSSSVSSGGGVGGGGGGSGAF</sequence>
<protein>
    <recommendedName>
        <fullName evidence="8">DUF2207 domain-containing protein</fullName>
    </recommendedName>
</protein>
<name>A0A098ELZ6_9BACL</name>
<dbReference type="InterPro" id="IPR018702">
    <property type="entry name" value="DUF2207"/>
</dbReference>
<dbReference type="Pfam" id="PF09972">
    <property type="entry name" value="DUF2207"/>
    <property type="match status" value="1"/>
</dbReference>
<feature type="transmembrane region" description="Helical" evidence="2">
    <location>
        <begin position="393"/>
        <end position="414"/>
    </location>
</feature>
<dbReference type="Pfam" id="PF20990">
    <property type="entry name" value="DUF2207_C"/>
    <property type="match status" value="1"/>
</dbReference>
<feature type="transmembrane region" description="Helical" evidence="2">
    <location>
        <begin position="420"/>
        <end position="439"/>
    </location>
</feature>
<evidence type="ECO:0000256" key="1">
    <source>
        <dbReference type="SAM" id="MobiDB-lite"/>
    </source>
</evidence>
<accession>A0A098ELZ6</accession>
<dbReference type="Proteomes" id="UP000043699">
    <property type="component" value="Unassembled WGS sequence"/>
</dbReference>
<evidence type="ECO:0000259" key="4">
    <source>
        <dbReference type="Pfam" id="PF09972"/>
    </source>
</evidence>
<feature type="domain" description="Predicted membrane protein YciQ-like C-terminal" evidence="5">
    <location>
        <begin position="292"/>
        <end position="457"/>
    </location>
</feature>
<feature type="signal peptide" evidence="3">
    <location>
        <begin position="1"/>
        <end position="23"/>
    </location>
</feature>
<dbReference type="AlphaFoldDB" id="A0A098ELZ6"/>